<dbReference type="EMBL" id="JAAAUY010000091">
    <property type="protein sequence ID" value="KAF9335652.1"/>
    <property type="molecule type" value="Genomic_DNA"/>
</dbReference>
<organism evidence="6 7">
    <name type="scientific">Podila minutissima</name>
    <dbReference type="NCBI Taxonomy" id="64525"/>
    <lineage>
        <taxon>Eukaryota</taxon>
        <taxon>Fungi</taxon>
        <taxon>Fungi incertae sedis</taxon>
        <taxon>Mucoromycota</taxon>
        <taxon>Mortierellomycotina</taxon>
        <taxon>Mortierellomycetes</taxon>
        <taxon>Mortierellales</taxon>
        <taxon>Mortierellaceae</taxon>
        <taxon>Podila</taxon>
    </lineage>
</organism>
<dbReference type="GO" id="GO:0004497">
    <property type="term" value="F:monooxygenase activity"/>
    <property type="evidence" value="ECO:0007669"/>
    <property type="project" value="InterPro"/>
</dbReference>
<comment type="caution">
    <text evidence="6">The sequence shown here is derived from an EMBL/GenBank/DDBJ whole genome shotgun (WGS) entry which is preliminary data.</text>
</comment>
<accession>A0A9P5SQQ5</accession>
<evidence type="ECO:0000313" key="6">
    <source>
        <dbReference type="EMBL" id="KAF9335652.1"/>
    </source>
</evidence>
<dbReference type="SUPFAM" id="SSF51905">
    <property type="entry name" value="FAD/NAD(P)-binding domain"/>
    <property type="match status" value="2"/>
</dbReference>
<keyword evidence="2" id="KW-0285">Flavoprotein</keyword>
<keyword evidence="7" id="KW-1185">Reference proteome</keyword>
<keyword evidence="4" id="KW-0560">Oxidoreductase</keyword>
<dbReference type="InterPro" id="IPR036188">
    <property type="entry name" value="FAD/NAD-bd_sf"/>
</dbReference>
<gene>
    <name evidence="6" type="ORF">BG006_010998</name>
</gene>
<dbReference type="PANTHER" id="PTHR47356">
    <property type="entry name" value="FAD-DEPENDENT MONOOXYGENASE ASQG-RELATED"/>
    <property type="match status" value="1"/>
</dbReference>
<reference evidence="6" key="1">
    <citation type="journal article" date="2020" name="Fungal Divers.">
        <title>Resolving the Mortierellaceae phylogeny through synthesis of multi-gene phylogenetics and phylogenomics.</title>
        <authorList>
            <person name="Vandepol N."/>
            <person name="Liber J."/>
            <person name="Desiro A."/>
            <person name="Na H."/>
            <person name="Kennedy M."/>
            <person name="Barry K."/>
            <person name="Grigoriev I.V."/>
            <person name="Miller A.N."/>
            <person name="O'Donnell K."/>
            <person name="Stajich J.E."/>
            <person name="Bonito G."/>
        </authorList>
    </citation>
    <scope>NUCLEOTIDE SEQUENCE</scope>
    <source>
        <strain evidence="6">NVP1</strain>
    </source>
</reference>
<dbReference type="PANTHER" id="PTHR47356:SF2">
    <property type="entry name" value="FAD-BINDING DOMAIN-CONTAINING PROTEIN-RELATED"/>
    <property type="match status" value="1"/>
</dbReference>
<proteinExistence type="inferred from homology"/>
<evidence type="ECO:0000313" key="7">
    <source>
        <dbReference type="Proteomes" id="UP000696485"/>
    </source>
</evidence>
<dbReference type="InterPro" id="IPR050562">
    <property type="entry name" value="FAD_mOase_fung"/>
</dbReference>
<dbReference type="Proteomes" id="UP000696485">
    <property type="component" value="Unassembled WGS sequence"/>
</dbReference>
<keyword evidence="3" id="KW-0274">FAD</keyword>
<evidence type="ECO:0000256" key="2">
    <source>
        <dbReference type="ARBA" id="ARBA00022630"/>
    </source>
</evidence>
<feature type="domain" description="FAD-binding" evidence="5">
    <location>
        <begin position="6"/>
        <end position="174"/>
    </location>
</feature>
<evidence type="ECO:0000256" key="3">
    <source>
        <dbReference type="ARBA" id="ARBA00022827"/>
    </source>
</evidence>
<evidence type="ECO:0000256" key="1">
    <source>
        <dbReference type="ARBA" id="ARBA00007992"/>
    </source>
</evidence>
<dbReference type="InterPro" id="IPR002938">
    <property type="entry name" value="FAD-bd"/>
</dbReference>
<evidence type="ECO:0000256" key="4">
    <source>
        <dbReference type="ARBA" id="ARBA00023002"/>
    </source>
</evidence>
<comment type="similarity">
    <text evidence="1">Belongs to the paxM FAD-dependent monooxygenase family.</text>
</comment>
<evidence type="ECO:0000259" key="5">
    <source>
        <dbReference type="Pfam" id="PF01494"/>
    </source>
</evidence>
<dbReference type="GO" id="GO:0071949">
    <property type="term" value="F:FAD binding"/>
    <property type="evidence" value="ECO:0007669"/>
    <property type="project" value="InterPro"/>
</dbReference>
<protein>
    <recommendedName>
        <fullName evidence="5">FAD-binding domain-containing protein</fullName>
    </recommendedName>
</protein>
<name>A0A9P5SQQ5_9FUNG</name>
<dbReference type="Gene3D" id="3.50.50.60">
    <property type="entry name" value="FAD/NAD(P)-binding domain"/>
    <property type="match status" value="2"/>
</dbReference>
<dbReference type="Pfam" id="PF01494">
    <property type="entry name" value="FAD_binding_3"/>
    <property type="match status" value="1"/>
</dbReference>
<sequence length="848" mass="95184">MSANLHILIVGAGVSGLMAGALLERAGISYEIFEKSKDIKGLGSSLTLASSLVVVFEQMGVYKELMSIIKPFDALNLKKEDLAPIGAFRPPPNMNIERYGDEVGVVTRPDLAKLLATLVPKEKIHFNTRVMSTMQSDDRVTLQCSDHKLYQGSILIGADGAYSNTRQTLYNSMAEQGILPKSDGEPLGYGFDCAVGVTEPLDDALYPALKEKYCRFEIMLGKDIPYSWWVMTLTDNRVGWIITQDVRSQSSSNGVKRNFKYSDWGPDAALEMCNRVRDYASPIGGTMGDFYDKTPKEAFSKVMLEDKMLPFGGQGANMAMLGALDLVNLLFDMESDTQEEITSVFERYHKSRRTASKAAFNTSHQTANLMHGKGIVADVIRYISLNWIPNWMIRWGSDKYNEYRHQVVFLPFVPLRGSFKYKTNKPSSKAIFEKSKELKPLGSALSLSPPLMIYFEQLGLYDQLLKITKPFGSMRLKKENMEPIGTFEMKESKEEIRKRYGYDARIVSRPDLVNLLLSLIPAERIHLNTKVLSTEQDEHKVTLQCSDSETYIGSILIGADGAHSSVRQNMYKELSKAGVLPRSDSQPLGYGYDCVVGVTDPLDPLKYPVLKEEFCDFEILLGDKIPYTWWYIPLENNKIGWMITEDIRSKGDDGGRNAKSSEWELDAAVDMCNRVRHLPCVYGGALGDIIDSTPKGLISKVILEDKYFSVWFNRRTVLLGDGANMAIDGAVELVNLLFDIHTDSQEDITEVFKQYHDSRRQAAQIAVKSSNQSGSMMHSKGVIGGIVRHIALNWIPNWLFRIGADKINEYRPQINFLPLVEKRGTLKTRTNQRSRRMALDASTTGVSS</sequence>
<dbReference type="PRINTS" id="PR00420">
    <property type="entry name" value="RNGMNOXGNASE"/>
</dbReference>
<dbReference type="AlphaFoldDB" id="A0A9P5SQQ5"/>